<name>A0A2J7ZJT4_9CHLO</name>
<dbReference type="InterPro" id="IPR002110">
    <property type="entry name" value="Ankyrin_rpt"/>
</dbReference>
<dbReference type="GO" id="GO:0005737">
    <property type="term" value="C:cytoplasm"/>
    <property type="evidence" value="ECO:0007669"/>
    <property type="project" value="TreeGrafter"/>
</dbReference>
<evidence type="ECO:0000313" key="4">
    <source>
        <dbReference type="EMBL" id="PNH00522.1"/>
    </source>
</evidence>
<dbReference type="AlphaFoldDB" id="A0A2J7ZJT4"/>
<dbReference type="Proteomes" id="UP000236333">
    <property type="component" value="Unassembled WGS sequence"/>
</dbReference>
<dbReference type="PRINTS" id="PR01415">
    <property type="entry name" value="ANKYRIN"/>
</dbReference>
<evidence type="ECO:0000313" key="5">
    <source>
        <dbReference type="Proteomes" id="UP000236333"/>
    </source>
</evidence>
<keyword evidence="2 3" id="KW-0040">ANK repeat</keyword>
<dbReference type="SMART" id="SM00248">
    <property type="entry name" value="ANK"/>
    <property type="match status" value="2"/>
</dbReference>
<dbReference type="PANTHER" id="PTHR24198:SF165">
    <property type="entry name" value="ANKYRIN REPEAT-CONTAINING PROTEIN-RELATED"/>
    <property type="match status" value="1"/>
</dbReference>
<dbReference type="GO" id="GO:0008168">
    <property type="term" value="F:methyltransferase activity"/>
    <property type="evidence" value="ECO:0007669"/>
    <property type="project" value="UniProtKB-KW"/>
</dbReference>
<dbReference type="OrthoDB" id="3065869at2759"/>
<comment type="caution">
    <text evidence="4">The sequence shown here is derived from an EMBL/GenBank/DDBJ whole genome shotgun (WGS) entry which is preliminary data.</text>
</comment>
<evidence type="ECO:0000256" key="3">
    <source>
        <dbReference type="PROSITE-ProRule" id="PRU00023"/>
    </source>
</evidence>
<evidence type="ECO:0000256" key="2">
    <source>
        <dbReference type="ARBA" id="ARBA00023043"/>
    </source>
</evidence>
<keyword evidence="1" id="KW-0677">Repeat</keyword>
<dbReference type="SUPFAM" id="SSF48403">
    <property type="entry name" value="Ankyrin repeat"/>
    <property type="match status" value="1"/>
</dbReference>
<sequence>DGSTALHLASRWDHADVVGLLLLQGQADVAAKDAGGSSALNLASQWGHATVVEVLLGAGADAAVVGEVRCCC</sequence>
<keyword evidence="5" id="KW-1185">Reference proteome</keyword>
<dbReference type="EMBL" id="PGGS01001335">
    <property type="protein sequence ID" value="PNH00522.1"/>
    <property type="molecule type" value="Genomic_DNA"/>
</dbReference>
<dbReference type="PROSITE" id="PS50297">
    <property type="entry name" value="ANK_REP_REGION"/>
    <property type="match status" value="2"/>
</dbReference>
<reference evidence="4 5" key="1">
    <citation type="journal article" date="2017" name="Mol. Biol. Evol.">
        <title>The 4-celled Tetrabaena socialis nuclear genome reveals the essential components for genetic control of cell number at the origin of multicellularity in the volvocine lineage.</title>
        <authorList>
            <person name="Featherston J."/>
            <person name="Arakaki Y."/>
            <person name="Hanschen E.R."/>
            <person name="Ferris P.J."/>
            <person name="Michod R.E."/>
            <person name="Olson B.J.S.C."/>
            <person name="Nozaki H."/>
            <person name="Durand P.M."/>
        </authorList>
    </citation>
    <scope>NUCLEOTIDE SEQUENCE [LARGE SCALE GENOMIC DNA]</scope>
    <source>
        <strain evidence="4 5">NIES-571</strain>
    </source>
</reference>
<dbReference type="PANTHER" id="PTHR24198">
    <property type="entry name" value="ANKYRIN REPEAT AND PROTEIN KINASE DOMAIN-CONTAINING PROTEIN"/>
    <property type="match status" value="1"/>
</dbReference>
<dbReference type="Pfam" id="PF12796">
    <property type="entry name" value="Ank_2"/>
    <property type="match status" value="1"/>
</dbReference>
<dbReference type="Gene3D" id="1.25.40.20">
    <property type="entry name" value="Ankyrin repeat-containing domain"/>
    <property type="match status" value="1"/>
</dbReference>
<feature type="repeat" description="ANK" evidence="3">
    <location>
        <begin position="1"/>
        <end position="34"/>
    </location>
</feature>
<feature type="non-terminal residue" evidence="4">
    <location>
        <position position="1"/>
    </location>
</feature>
<feature type="repeat" description="ANK" evidence="3">
    <location>
        <begin position="35"/>
        <end position="67"/>
    </location>
</feature>
<organism evidence="4 5">
    <name type="scientific">Tetrabaena socialis</name>
    <dbReference type="NCBI Taxonomy" id="47790"/>
    <lineage>
        <taxon>Eukaryota</taxon>
        <taxon>Viridiplantae</taxon>
        <taxon>Chlorophyta</taxon>
        <taxon>core chlorophytes</taxon>
        <taxon>Chlorophyceae</taxon>
        <taxon>CS clade</taxon>
        <taxon>Chlamydomonadales</taxon>
        <taxon>Tetrabaenaceae</taxon>
        <taxon>Tetrabaena</taxon>
    </lineage>
</organism>
<evidence type="ECO:0000256" key="1">
    <source>
        <dbReference type="ARBA" id="ARBA00022737"/>
    </source>
</evidence>
<gene>
    <name evidence="4" type="ORF">TSOC_013649</name>
</gene>
<dbReference type="GO" id="GO:0032259">
    <property type="term" value="P:methylation"/>
    <property type="evidence" value="ECO:0007669"/>
    <property type="project" value="UniProtKB-KW"/>
</dbReference>
<protein>
    <submittedName>
        <fullName evidence="4">Histone-lysine N-methyltransferase EHMT1</fullName>
    </submittedName>
</protein>
<accession>A0A2J7ZJT4</accession>
<dbReference type="PROSITE" id="PS50088">
    <property type="entry name" value="ANK_REPEAT"/>
    <property type="match status" value="2"/>
</dbReference>
<dbReference type="InterPro" id="IPR036770">
    <property type="entry name" value="Ankyrin_rpt-contain_sf"/>
</dbReference>
<keyword evidence="4" id="KW-0489">Methyltransferase</keyword>
<keyword evidence="4" id="KW-0808">Transferase</keyword>
<proteinExistence type="predicted"/>